<evidence type="ECO:0000256" key="4">
    <source>
        <dbReference type="PROSITE-ProRule" id="PRU00335"/>
    </source>
</evidence>
<evidence type="ECO:0000256" key="1">
    <source>
        <dbReference type="ARBA" id="ARBA00023015"/>
    </source>
</evidence>
<dbReference type="InterPro" id="IPR023772">
    <property type="entry name" value="DNA-bd_HTH_TetR-type_CS"/>
</dbReference>
<dbReference type="PROSITE" id="PS50977">
    <property type="entry name" value="HTH_TETR_2"/>
    <property type="match status" value="1"/>
</dbReference>
<dbReference type="Pfam" id="PF00440">
    <property type="entry name" value="TetR_N"/>
    <property type="match status" value="1"/>
</dbReference>
<dbReference type="GO" id="GO:0000976">
    <property type="term" value="F:transcription cis-regulatory region binding"/>
    <property type="evidence" value="ECO:0007669"/>
    <property type="project" value="TreeGrafter"/>
</dbReference>
<dbReference type="InterPro" id="IPR009057">
    <property type="entry name" value="Homeodomain-like_sf"/>
</dbReference>
<comment type="caution">
    <text evidence="6">The sequence shown here is derived from an EMBL/GenBank/DDBJ whole genome shotgun (WGS) entry which is preliminary data.</text>
</comment>
<dbReference type="GO" id="GO:0003700">
    <property type="term" value="F:DNA-binding transcription factor activity"/>
    <property type="evidence" value="ECO:0007669"/>
    <property type="project" value="TreeGrafter"/>
</dbReference>
<keyword evidence="7" id="KW-1185">Reference proteome</keyword>
<dbReference type="Pfam" id="PF21351">
    <property type="entry name" value="TetR_C_41"/>
    <property type="match status" value="1"/>
</dbReference>
<sequence>MARRTQADRSESTTGEIVDAAITLFGRDGYPAVSIDGIARAAGVTKGAVYHHFDGKTALLRAAFLHQEQRRALLLREAAAGSPDALAAVRAGCAAFLHSCLDPAVRQILLLDGPAVLGWQEVREIEAEHSVALLRRGLGAAVDEGRLRPGDLGIRTHLLLGALCEAGMLLARHADPTAALAAVTREVDALLDAFATPTGA</sequence>
<keyword evidence="3" id="KW-0804">Transcription</keyword>
<accession>A0A919FTR8</accession>
<dbReference type="PANTHER" id="PTHR30055">
    <property type="entry name" value="HTH-TYPE TRANSCRIPTIONAL REGULATOR RUTR"/>
    <property type="match status" value="1"/>
</dbReference>
<protein>
    <submittedName>
        <fullName evidence="6">TetR family transcriptional regulator</fullName>
    </submittedName>
</protein>
<dbReference type="SUPFAM" id="SSF46689">
    <property type="entry name" value="Homeodomain-like"/>
    <property type="match status" value="1"/>
</dbReference>
<feature type="DNA-binding region" description="H-T-H motif" evidence="4">
    <location>
        <begin position="34"/>
        <end position="53"/>
    </location>
</feature>
<organism evidence="6 7">
    <name type="scientific">Kitasatospora indigofera</name>
    <dbReference type="NCBI Taxonomy" id="67307"/>
    <lineage>
        <taxon>Bacteria</taxon>
        <taxon>Bacillati</taxon>
        <taxon>Actinomycetota</taxon>
        <taxon>Actinomycetes</taxon>
        <taxon>Kitasatosporales</taxon>
        <taxon>Streptomycetaceae</taxon>
        <taxon>Kitasatospora</taxon>
    </lineage>
</organism>
<gene>
    <name evidence="6" type="ORF">GCM10018781_33800</name>
</gene>
<dbReference type="EMBL" id="BNBO01000016">
    <property type="protein sequence ID" value="GHH71819.1"/>
    <property type="molecule type" value="Genomic_DNA"/>
</dbReference>
<dbReference type="Gene3D" id="1.10.357.10">
    <property type="entry name" value="Tetracycline Repressor, domain 2"/>
    <property type="match status" value="1"/>
</dbReference>
<feature type="domain" description="HTH tetR-type" evidence="5">
    <location>
        <begin position="11"/>
        <end position="71"/>
    </location>
</feature>
<proteinExistence type="predicted"/>
<dbReference type="PANTHER" id="PTHR30055:SF234">
    <property type="entry name" value="HTH-TYPE TRANSCRIPTIONAL REGULATOR BETI"/>
    <property type="match status" value="1"/>
</dbReference>
<name>A0A919FTR8_9ACTN</name>
<evidence type="ECO:0000256" key="3">
    <source>
        <dbReference type="ARBA" id="ARBA00023163"/>
    </source>
</evidence>
<dbReference type="InterPro" id="IPR049484">
    <property type="entry name" value="Rv0078-like_C"/>
</dbReference>
<evidence type="ECO:0000256" key="2">
    <source>
        <dbReference type="ARBA" id="ARBA00023125"/>
    </source>
</evidence>
<dbReference type="GeneID" id="95353806"/>
<evidence type="ECO:0000313" key="7">
    <source>
        <dbReference type="Proteomes" id="UP000617734"/>
    </source>
</evidence>
<evidence type="ECO:0000313" key="6">
    <source>
        <dbReference type="EMBL" id="GHH71819.1"/>
    </source>
</evidence>
<dbReference type="RefSeq" id="WP_190211653.1">
    <property type="nucleotide sequence ID" value="NZ_BNBO01000016.1"/>
</dbReference>
<dbReference type="InterPro" id="IPR050109">
    <property type="entry name" value="HTH-type_TetR-like_transc_reg"/>
</dbReference>
<dbReference type="Proteomes" id="UP000617734">
    <property type="component" value="Unassembled WGS sequence"/>
</dbReference>
<reference evidence="6" key="1">
    <citation type="journal article" date="2014" name="Int. J. Syst. Evol. Microbiol.">
        <title>Complete genome sequence of Corynebacterium casei LMG S-19264T (=DSM 44701T), isolated from a smear-ripened cheese.</title>
        <authorList>
            <consortium name="US DOE Joint Genome Institute (JGI-PGF)"/>
            <person name="Walter F."/>
            <person name="Albersmeier A."/>
            <person name="Kalinowski J."/>
            <person name="Ruckert C."/>
        </authorList>
    </citation>
    <scope>NUCLEOTIDE SEQUENCE</scope>
    <source>
        <strain evidence="6">JCM 4646</strain>
    </source>
</reference>
<dbReference type="InterPro" id="IPR001647">
    <property type="entry name" value="HTH_TetR"/>
</dbReference>
<keyword evidence="1" id="KW-0805">Transcription regulation</keyword>
<keyword evidence="2 4" id="KW-0238">DNA-binding</keyword>
<reference evidence="6" key="2">
    <citation type="submission" date="2020-09" db="EMBL/GenBank/DDBJ databases">
        <authorList>
            <person name="Sun Q."/>
            <person name="Ohkuma M."/>
        </authorList>
    </citation>
    <scope>NUCLEOTIDE SEQUENCE</scope>
    <source>
        <strain evidence="6">JCM 4646</strain>
    </source>
</reference>
<dbReference type="PRINTS" id="PR00455">
    <property type="entry name" value="HTHTETR"/>
</dbReference>
<dbReference type="AlphaFoldDB" id="A0A919FTR8"/>
<evidence type="ECO:0000259" key="5">
    <source>
        <dbReference type="PROSITE" id="PS50977"/>
    </source>
</evidence>
<dbReference type="PROSITE" id="PS01081">
    <property type="entry name" value="HTH_TETR_1"/>
    <property type="match status" value="1"/>
</dbReference>